<name>A0AAN8K8P4_PATCE</name>
<dbReference type="EMBL" id="JAZGQO010000002">
    <property type="protein sequence ID" value="KAK6190767.1"/>
    <property type="molecule type" value="Genomic_DNA"/>
</dbReference>
<dbReference type="Proteomes" id="UP001347796">
    <property type="component" value="Unassembled WGS sequence"/>
</dbReference>
<organism evidence="1 2">
    <name type="scientific">Patella caerulea</name>
    <name type="common">Rayed Mediterranean limpet</name>
    <dbReference type="NCBI Taxonomy" id="87958"/>
    <lineage>
        <taxon>Eukaryota</taxon>
        <taxon>Metazoa</taxon>
        <taxon>Spiralia</taxon>
        <taxon>Lophotrochozoa</taxon>
        <taxon>Mollusca</taxon>
        <taxon>Gastropoda</taxon>
        <taxon>Patellogastropoda</taxon>
        <taxon>Patelloidea</taxon>
        <taxon>Patellidae</taxon>
        <taxon>Patella</taxon>
    </lineage>
</organism>
<evidence type="ECO:0008006" key="3">
    <source>
        <dbReference type="Google" id="ProtNLM"/>
    </source>
</evidence>
<protein>
    <recommendedName>
        <fullName evidence="3">Serine protease</fullName>
    </recommendedName>
</protein>
<sequence>MAKLPEFKIEVATEADVEGEMDCSKNPGHVGFIPFKDFAIDHLSQIWQEERIFEYIRNIGERVVRLVVKCDDGQCNYGSGLVENWAGQYVIATNHHVIENEKQAKQCLIEFDFNSDDRSDVIVCEGTGLLETSEALDKTLITFQHVPKKIYDLNMVDETLFIPEVASTDENGQTHRYQALILPNKVNDAGILVMPLTCELNKARETMVHFHEGTISKLASDVMKFEPIPREPRLGVGLSNQHIGDLKLTVAIADIKGKMKTLTGNIEFIEREVFIKLPEALTNEEAQRCTITFPDGSVSKGTGVHFLPTTLATANLQGLDINLDNLLSTGIPAIHVLANKPFWSLAFKPIPRGLTEQLDIQKRNNTQERRLVHTAIVIGHPHGGRKMVTIGKHLPLGTLERTERGFRFSIGYSCKTCRGSSGSPVLYLRSCRWYIHARGGTGTECKGEIVETGNLNKAFWWKKYINDIFIEGSM</sequence>
<gene>
    <name evidence="1" type="ORF">SNE40_002561</name>
</gene>
<dbReference type="SUPFAM" id="SSF50494">
    <property type="entry name" value="Trypsin-like serine proteases"/>
    <property type="match status" value="1"/>
</dbReference>
<dbReference type="AlphaFoldDB" id="A0AAN8K8P4"/>
<accession>A0AAN8K8P4</accession>
<comment type="caution">
    <text evidence="1">The sequence shown here is derived from an EMBL/GenBank/DDBJ whole genome shotgun (WGS) entry which is preliminary data.</text>
</comment>
<evidence type="ECO:0000313" key="1">
    <source>
        <dbReference type="EMBL" id="KAK6190767.1"/>
    </source>
</evidence>
<keyword evidence="2" id="KW-1185">Reference proteome</keyword>
<evidence type="ECO:0000313" key="2">
    <source>
        <dbReference type="Proteomes" id="UP001347796"/>
    </source>
</evidence>
<dbReference type="InterPro" id="IPR009003">
    <property type="entry name" value="Peptidase_S1_PA"/>
</dbReference>
<reference evidence="1 2" key="1">
    <citation type="submission" date="2024-01" db="EMBL/GenBank/DDBJ databases">
        <title>The genome of the rayed Mediterranean limpet Patella caerulea (Linnaeus, 1758).</title>
        <authorList>
            <person name="Anh-Thu Weber A."/>
            <person name="Halstead-Nussloch G."/>
        </authorList>
    </citation>
    <scope>NUCLEOTIDE SEQUENCE [LARGE SCALE GENOMIC DNA]</scope>
    <source>
        <strain evidence="1">AATW-2023a</strain>
        <tissue evidence="1">Whole specimen</tissue>
    </source>
</reference>
<proteinExistence type="predicted"/>